<proteinExistence type="predicted"/>
<name>A0A3Q9FWQ8_STRLT</name>
<keyword evidence="3" id="KW-1185">Reference proteome</keyword>
<dbReference type="RefSeq" id="WP_126912881.1">
    <property type="nucleotide sequence ID" value="NZ_CP034587.1"/>
</dbReference>
<keyword evidence="1" id="KW-0472">Membrane</keyword>
<feature type="transmembrane region" description="Helical" evidence="1">
    <location>
        <begin position="40"/>
        <end position="58"/>
    </location>
</feature>
<dbReference type="EMBL" id="CP034587">
    <property type="protein sequence ID" value="AZQ70316.1"/>
    <property type="molecule type" value="Genomic_DNA"/>
</dbReference>
<evidence type="ECO:0000313" key="3">
    <source>
        <dbReference type="Proteomes" id="UP000267900"/>
    </source>
</evidence>
<organism evidence="2 3">
    <name type="scientific">Streptomyces luteoverticillatus</name>
    <name type="common">Streptoverticillium luteoverticillatus</name>
    <dbReference type="NCBI Taxonomy" id="66425"/>
    <lineage>
        <taxon>Bacteria</taxon>
        <taxon>Bacillati</taxon>
        <taxon>Actinomycetota</taxon>
        <taxon>Actinomycetes</taxon>
        <taxon>Kitasatosporales</taxon>
        <taxon>Streptomycetaceae</taxon>
        <taxon>Streptomyces</taxon>
    </lineage>
</organism>
<sequence>MSHRRTRTRIRLALIGTFPTALAVPALALLAAFGAVPWEVLPALAVALAVHAAVNFLWRRSSRTT</sequence>
<reference evidence="2 3" key="1">
    <citation type="submission" date="2018-12" db="EMBL/GenBank/DDBJ databases">
        <title>The whole draft genome of Streptomyce luteoverticillatus CGMCC 15060.</title>
        <authorList>
            <person name="Feng Z."/>
            <person name="Chen G."/>
            <person name="Zhang J."/>
            <person name="Zhu H."/>
            <person name="Yu X."/>
            <person name="Zhang W."/>
            <person name="Zhang X."/>
        </authorList>
    </citation>
    <scope>NUCLEOTIDE SEQUENCE [LARGE SCALE GENOMIC DNA]</scope>
    <source>
        <strain evidence="2 3">CGMCC 15060</strain>
    </source>
</reference>
<feature type="transmembrane region" description="Helical" evidence="1">
    <location>
        <begin position="12"/>
        <end position="34"/>
    </location>
</feature>
<evidence type="ECO:0000256" key="1">
    <source>
        <dbReference type="SAM" id="Phobius"/>
    </source>
</evidence>
<accession>A0A3Q9FWQ8</accession>
<keyword evidence="1" id="KW-1133">Transmembrane helix</keyword>
<dbReference type="Proteomes" id="UP000267900">
    <property type="component" value="Chromosome"/>
</dbReference>
<keyword evidence="1" id="KW-0812">Transmembrane</keyword>
<dbReference type="AlphaFoldDB" id="A0A3Q9FWQ8"/>
<evidence type="ECO:0000313" key="2">
    <source>
        <dbReference type="EMBL" id="AZQ70316.1"/>
    </source>
</evidence>
<protein>
    <submittedName>
        <fullName evidence="2">Uncharacterized protein</fullName>
    </submittedName>
</protein>
<gene>
    <name evidence="2" type="ORF">EKH77_02970</name>
</gene>